<feature type="region of interest" description="Disordered" evidence="1">
    <location>
        <begin position="632"/>
        <end position="670"/>
    </location>
</feature>
<feature type="compositionally biased region" description="Basic and acidic residues" evidence="1">
    <location>
        <begin position="637"/>
        <end position="659"/>
    </location>
</feature>
<gene>
    <name evidence="2" type="ORF">BD626DRAFT_573730</name>
</gene>
<feature type="compositionally biased region" description="Polar residues" evidence="1">
    <location>
        <begin position="240"/>
        <end position="251"/>
    </location>
</feature>
<feature type="region of interest" description="Disordered" evidence="1">
    <location>
        <begin position="265"/>
        <end position="366"/>
    </location>
</feature>
<reference evidence="2 3" key="1">
    <citation type="journal article" date="2019" name="New Phytol.">
        <title>Comparative genomics reveals unique wood-decay strategies and fruiting body development in the Schizophyllaceae.</title>
        <authorList>
            <person name="Almasi E."/>
            <person name="Sahu N."/>
            <person name="Krizsan K."/>
            <person name="Balint B."/>
            <person name="Kovacs G.M."/>
            <person name="Kiss B."/>
            <person name="Cseklye J."/>
            <person name="Drula E."/>
            <person name="Henrissat B."/>
            <person name="Nagy I."/>
            <person name="Chovatia M."/>
            <person name="Adam C."/>
            <person name="LaButti K."/>
            <person name="Lipzen A."/>
            <person name="Riley R."/>
            <person name="Grigoriev I.V."/>
            <person name="Nagy L.G."/>
        </authorList>
    </citation>
    <scope>NUCLEOTIDE SEQUENCE [LARGE SCALE GENOMIC DNA]</scope>
    <source>
        <strain evidence="2 3">NL-1724</strain>
    </source>
</reference>
<comment type="caution">
    <text evidence="2">The sequence shown here is derived from an EMBL/GenBank/DDBJ whole genome shotgun (WGS) entry which is preliminary data.</text>
</comment>
<feature type="compositionally biased region" description="Pro residues" evidence="1">
    <location>
        <begin position="1069"/>
        <end position="1078"/>
    </location>
</feature>
<feature type="compositionally biased region" description="Polar residues" evidence="1">
    <location>
        <begin position="998"/>
        <end position="1012"/>
    </location>
</feature>
<feature type="compositionally biased region" description="Low complexity" evidence="1">
    <location>
        <begin position="1159"/>
        <end position="1180"/>
    </location>
</feature>
<proteinExistence type="predicted"/>
<protein>
    <submittedName>
        <fullName evidence="2">Uncharacterized protein</fullName>
    </submittedName>
</protein>
<feature type="region of interest" description="Disordered" evidence="1">
    <location>
        <begin position="830"/>
        <end position="1359"/>
    </location>
</feature>
<feature type="compositionally biased region" description="Low complexity" evidence="1">
    <location>
        <begin position="201"/>
        <end position="215"/>
    </location>
</feature>
<dbReference type="OrthoDB" id="10593571at2759"/>
<feature type="compositionally biased region" description="Polar residues" evidence="1">
    <location>
        <begin position="537"/>
        <end position="551"/>
    </location>
</feature>
<accession>A0A550C0H8</accession>
<dbReference type="EMBL" id="VDMD01000037">
    <property type="protein sequence ID" value="TRM58304.1"/>
    <property type="molecule type" value="Genomic_DNA"/>
</dbReference>
<feature type="region of interest" description="Disordered" evidence="1">
    <location>
        <begin position="182"/>
        <end position="251"/>
    </location>
</feature>
<evidence type="ECO:0000256" key="1">
    <source>
        <dbReference type="SAM" id="MobiDB-lite"/>
    </source>
</evidence>
<feature type="compositionally biased region" description="Basic and acidic residues" evidence="1">
    <location>
        <begin position="694"/>
        <end position="724"/>
    </location>
</feature>
<feature type="compositionally biased region" description="Polar residues" evidence="1">
    <location>
        <begin position="865"/>
        <end position="875"/>
    </location>
</feature>
<feature type="compositionally biased region" description="Basic and acidic residues" evidence="1">
    <location>
        <begin position="1255"/>
        <end position="1280"/>
    </location>
</feature>
<feature type="region of interest" description="Disordered" evidence="1">
    <location>
        <begin position="693"/>
        <end position="724"/>
    </location>
</feature>
<keyword evidence="3" id="KW-1185">Reference proteome</keyword>
<sequence>MRGLAPEAQVTLSQFPAVCGTVALRCGGGSNLAPLDHKSAYFPLCSAAYAASTPPPAANCSSTSACIDDRHSSVALAAATRSIAPINPGGGLLVCTSVRAAFLTTAHSVSSSKGAPASRTVTILCVKLTTSLDSYVGVACNEQHAKSQPPPSISGFRFNFIGRPPILLSRFSDISAGDASQNGAYTNGMDADQEDEHDTVSLSAAHTSASEAAFAPPHLRTQRNSLPQTLASPEHATSREAGQSSDKTFPSFQTSALTSHATPAAPLFASAPPPPSLPVALSNDSVTSTAPTDALQLQYPASVRPSPSRDDVNSSSASVPTPPQSHRAPASTPAHIHPEHQESSNRMSASLAIPPPRSTSPPAHKASLMTRAATQSAVAAARLVLQEAEAAHEAAVSSSDALYNAIQMAEEAQRCANDPLAMSTTTASQQTEWMSRAALLHSDLARPNRCIGDLRDANFAPSAGPARDIAGLQDGAAGLWSDATCLPGGAAGLQRAAHQLGDADYSVPMDIDQDTQPRMEARMGAASGQPSHRLPSASRQLQESTHQSSTTAGQPSAAPHQPSAATQPALSPSISDALPQHHIQHQDGAARTHEHAQTRTDGAPVAPQPHGTNNVHSTILAQLAQSLPTHSLALHADPGDPRPRGSQKRQMERAEHPNRETAVMEQETTGQAWGKALAAPAVAELEAAAQREAAAQKELADREETARRARLASEKEAKQREAEQEKLVAERAAVEAKQREDEHYAELTRQQAVKRRKVQEDKERANQEAAAKIRAKRAQQTQSVGPLAPATAEHKPATPSPTLPVLEASLSSLSTKTVPYSVADGVKKKAEAKDIKGAQSGNVKLGLDTPPEGVVAATQLGFRTRPSSQDPSASTPMPPKEGLPLIPVVMNQTRQTDAKQGGRAPPSASAHGQAAAKFDSDRQASAAGPVEQELAEPSLAQSLASSGPPPQEGGAKKMPAPPVPTKADSKQGHSDQQQQQKAPTPVQPLLKADERRSSTLPTNMRPSSTNPTADEAILPQFGLPSAASSPRSQPTAAPNAYANASQSTATKSSAAVRPPASQPVSCGPRTPPLSPPPSASISTARHESWGAQAAGGQLSSYTSEPRYVHAHPAPNLGTDKYAPRSPSRDMAPQSRPPNPSLTMRSEDRHYRPSPPTYTRPPNSYGTTSRSPRSRTRPYPTDAHRSAPAYTLGQKRPREDDHGERPAQRPRTQSHSDRRDWSAANNVDEPVSPQASSNAGYDGKRSSYEGPSYHSGNDHFNDYSHSPPHDAPKHDLLEYEPRGGNMVSEYHSPAIPAQGNSKGLLVSRLGDRAPPNHGQGRGGRTNNNSNSNSNRSKGWGGKANTNIRNRGKLLDRLASP</sequence>
<feature type="compositionally biased region" description="Polar residues" evidence="1">
    <location>
        <begin position="222"/>
        <end position="231"/>
    </location>
</feature>
<feature type="compositionally biased region" description="Low complexity" evidence="1">
    <location>
        <begin position="1323"/>
        <end position="1336"/>
    </location>
</feature>
<name>A0A550C0H8_9AGAR</name>
<dbReference type="STRING" id="97359.A0A550C0H8"/>
<feature type="region of interest" description="Disordered" evidence="1">
    <location>
        <begin position="520"/>
        <end position="613"/>
    </location>
</feature>
<feature type="compositionally biased region" description="Low complexity" evidence="1">
    <location>
        <begin position="1042"/>
        <end position="1055"/>
    </location>
</feature>
<feature type="compositionally biased region" description="Polar residues" evidence="1">
    <location>
        <begin position="1026"/>
        <end position="1036"/>
    </location>
</feature>
<feature type="compositionally biased region" description="Basic and acidic residues" evidence="1">
    <location>
        <begin position="584"/>
        <end position="598"/>
    </location>
</feature>
<dbReference type="Proteomes" id="UP000320762">
    <property type="component" value="Unassembled WGS sequence"/>
</dbReference>
<evidence type="ECO:0000313" key="3">
    <source>
        <dbReference type="Proteomes" id="UP000320762"/>
    </source>
</evidence>
<feature type="region of interest" description="Disordered" evidence="1">
    <location>
        <begin position="736"/>
        <end position="804"/>
    </location>
</feature>
<feature type="compositionally biased region" description="Low complexity" evidence="1">
    <location>
        <begin position="552"/>
        <end position="569"/>
    </location>
</feature>
<feature type="compositionally biased region" description="Basic and acidic residues" evidence="1">
    <location>
        <begin position="736"/>
        <end position="746"/>
    </location>
</feature>
<evidence type="ECO:0000313" key="2">
    <source>
        <dbReference type="EMBL" id="TRM58304.1"/>
    </source>
</evidence>
<feature type="compositionally biased region" description="Basic and acidic residues" evidence="1">
    <location>
        <begin position="1195"/>
        <end position="1206"/>
    </location>
</feature>
<organism evidence="2 3">
    <name type="scientific">Schizophyllum amplum</name>
    <dbReference type="NCBI Taxonomy" id="97359"/>
    <lineage>
        <taxon>Eukaryota</taxon>
        <taxon>Fungi</taxon>
        <taxon>Dikarya</taxon>
        <taxon>Basidiomycota</taxon>
        <taxon>Agaricomycotina</taxon>
        <taxon>Agaricomycetes</taxon>
        <taxon>Agaricomycetidae</taxon>
        <taxon>Agaricales</taxon>
        <taxon>Schizophyllaceae</taxon>
        <taxon>Schizophyllum</taxon>
    </lineage>
</organism>